<dbReference type="GO" id="GO:0046983">
    <property type="term" value="F:protein dimerization activity"/>
    <property type="evidence" value="ECO:0007669"/>
    <property type="project" value="InterPro"/>
</dbReference>
<protein>
    <recommendedName>
        <fullName evidence="1">HAT C-terminal dimerisation domain-containing protein</fullName>
    </recommendedName>
</protein>
<reference evidence="2" key="1">
    <citation type="submission" date="2016-03" db="EMBL/GenBank/DDBJ databases">
        <title>Mechanisms controlling the formation of the plant cell surface in tip-growing cells are functionally conserved among land plants.</title>
        <authorList>
            <person name="Honkanen S."/>
            <person name="Jones V.A."/>
            <person name="Morieri G."/>
            <person name="Champion C."/>
            <person name="Hetherington A.J."/>
            <person name="Kelly S."/>
            <person name="Saint-Marcoux D."/>
            <person name="Proust H."/>
            <person name="Prescott H."/>
            <person name="Dolan L."/>
        </authorList>
    </citation>
    <scope>NUCLEOTIDE SEQUENCE [LARGE SCALE GENOMIC DNA]</scope>
    <source>
        <tissue evidence="2">Whole gametophyte</tissue>
    </source>
</reference>
<dbReference type="InterPro" id="IPR012337">
    <property type="entry name" value="RNaseH-like_sf"/>
</dbReference>
<dbReference type="InterPro" id="IPR008906">
    <property type="entry name" value="HATC_C_dom"/>
</dbReference>
<accession>A0A176W3T0</accession>
<evidence type="ECO:0000259" key="1">
    <source>
        <dbReference type="Pfam" id="PF05699"/>
    </source>
</evidence>
<evidence type="ECO:0000313" key="3">
    <source>
        <dbReference type="Proteomes" id="UP000077202"/>
    </source>
</evidence>
<dbReference type="EMBL" id="LVLJ01001945">
    <property type="protein sequence ID" value="OAE27271.1"/>
    <property type="molecule type" value="Genomic_DNA"/>
</dbReference>
<evidence type="ECO:0000313" key="2">
    <source>
        <dbReference type="EMBL" id="OAE27271.1"/>
    </source>
</evidence>
<proteinExistence type="predicted"/>
<dbReference type="Proteomes" id="UP000077202">
    <property type="component" value="Unassembled WGS sequence"/>
</dbReference>
<keyword evidence="3" id="KW-1185">Reference proteome</keyword>
<comment type="caution">
    <text evidence="2">The sequence shown here is derived from an EMBL/GenBank/DDBJ whole genome shotgun (WGS) entry which is preliminary data.</text>
</comment>
<dbReference type="AlphaFoldDB" id="A0A176W3T0"/>
<dbReference type="SUPFAM" id="SSF53098">
    <property type="entry name" value="Ribonuclease H-like"/>
    <property type="match status" value="1"/>
</dbReference>
<name>A0A176W3T0_MARPO</name>
<dbReference type="Pfam" id="PF05699">
    <property type="entry name" value="Dimer_Tnp_hAT"/>
    <property type="match status" value="1"/>
</dbReference>
<organism evidence="2 3">
    <name type="scientific">Marchantia polymorpha subsp. ruderalis</name>
    <dbReference type="NCBI Taxonomy" id="1480154"/>
    <lineage>
        <taxon>Eukaryota</taxon>
        <taxon>Viridiplantae</taxon>
        <taxon>Streptophyta</taxon>
        <taxon>Embryophyta</taxon>
        <taxon>Marchantiophyta</taxon>
        <taxon>Marchantiopsida</taxon>
        <taxon>Marchantiidae</taxon>
        <taxon>Marchantiales</taxon>
        <taxon>Marchantiaceae</taxon>
        <taxon>Marchantia</taxon>
    </lineage>
</organism>
<gene>
    <name evidence="2" type="ORF">AXG93_59s1160</name>
</gene>
<feature type="domain" description="HAT C-terminal dimerisation" evidence="1">
    <location>
        <begin position="149"/>
        <end position="209"/>
    </location>
</feature>
<sequence>MLIVTKQEKDTMTAAEINYYSTNRHLFESLSGLDLKALDIGSSSTDRITINKLFTNLTTISRNVNSHALNGREKLTLVLEKHLDSDLNVIYPIMKSCLVRLDVECNQIELAKDKLKDAMIKYAHLDISPAQSPVRKKSRLSVLMYDQMLDNEFHVLSWWRCKDKDVLPILERVMRSILCIPASSTMSENNFSDDKNILTKKYNRLKPERSVQDYG</sequence>